<organism evidence="1 2">
    <name type="scientific">Halomonas huangheensis</name>
    <dbReference type="NCBI Taxonomy" id="1178482"/>
    <lineage>
        <taxon>Bacteria</taxon>
        <taxon>Pseudomonadati</taxon>
        <taxon>Pseudomonadota</taxon>
        <taxon>Gammaproteobacteria</taxon>
        <taxon>Oceanospirillales</taxon>
        <taxon>Halomonadaceae</taxon>
        <taxon>Halomonas</taxon>
    </lineage>
</organism>
<dbReference type="STRING" id="1178482.AR456_15985"/>
<name>W1N915_9GAMM</name>
<keyword evidence="2" id="KW-1185">Reference proteome</keyword>
<dbReference type="Proteomes" id="UP000019113">
    <property type="component" value="Unassembled WGS sequence"/>
</dbReference>
<dbReference type="GO" id="GO:0000166">
    <property type="term" value="F:nucleotide binding"/>
    <property type="evidence" value="ECO:0007669"/>
    <property type="project" value="InterPro"/>
</dbReference>
<comment type="caution">
    <text evidence="1">The sequence shown here is derived from an EMBL/GenBank/DDBJ whole genome shotgun (WGS) entry which is preliminary data.</text>
</comment>
<dbReference type="OrthoDB" id="9778569at2"/>
<dbReference type="PANTHER" id="PTHR31367">
    <property type="entry name" value="CYTOSOLIC 5'-NUCLEOTIDASE 1 FAMILY MEMBER"/>
    <property type="match status" value="1"/>
</dbReference>
<evidence type="ECO:0008006" key="3">
    <source>
        <dbReference type="Google" id="ProtNLM"/>
    </source>
</evidence>
<dbReference type="GO" id="GO:0008253">
    <property type="term" value="F:5'-nucleotidase activity"/>
    <property type="evidence" value="ECO:0007669"/>
    <property type="project" value="InterPro"/>
</dbReference>
<dbReference type="PANTHER" id="PTHR31367:SF5">
    <property type="entry name" value="CYTOSOLIC 5'-NUCLEOTIDASE 1A"/>
    <property type="match status" value="1"/>
</dbReference>
<dbReference type="eggNOG" id="ENOG502Z7TB">
    <property type="taxonomic scope" value="Bacteria"/>
</dbReference>
<gene>
    <name evidence="1" type="ORF">BJB45_11065</name>
</gene>
<dbReference type="GO" id="GO:0000287">
    <property type="term" value="F:magnesium ion binding"/>
    <property type="evidence" value="ECO:0007669"/>
    <property type="project" value="InterPro"/>
</dbReference>
<dbReference type="RefSeq" id="WP_021818332.1">
    <property type="nucleotide sequence ID" value="NZ_AVBC01000020.1"/>
</dbReference>
<reference evidence="1 2" key="1">
    <citation type="submission" date="2013-08" db="EMBL/GenBank/DDBJ databases">
        <title>draft genome of Halomonas huanghegensis, strain BJGMM-B45T.</title>
        <authorList>
            <person name="Miao C."/>
            <person name="Wan Y."/>
            <person name="Jin W."/>
        </authorList>
    </citation>
    <scope>NUCLEOTIDE SEQUENCE [LARGE SCALE GENOMIC DNA]</scope>
    <source>
        <strain evidence="1 2">BJGMM-B45</strain>
    </source>
</reference>
<dbReference type="InterPro" id="IPR010394">
    <property type="entry name" value="5-nucleotidase"/>
</dbReference>
<dbReference type="EMBL" id="AVBC01000020">
    <property type="protein sequence ID" value="ERL51696.1"/>
    <property type="molecule type" value="Genomic_DNA"/>
</dbReference>
<dbReference type="KEGG" id="hhu:AR456_15985"/>
<protein>
    <recommendedName>
        <fullName evidence="3">5'-nucleotidase</fullName>
    </recommendedName>
</protein>
<dbReference type="Pfam" id="PF06189">
    <property type="entry name" value="5-nucleotidase"/>
    <property type="match status" value="1"/>
</dbReference>
<proteinExistence type="predicted"/>
<evidence type="ECO:0000313" key="2">
    <source>
        <dbReference type="Proteomes" id="UP000019113"/>
    </source>
</evidence>
<evidence type="ECO:0000313" key="1">
    <source>
        <dbReference type="EMBL" id="ERL51696.1"/>
    </source>
</evidence>
<sequence>MPYELAERLVIGLASSALFDLSASDRVFREQGEEAYRLYQREHENEPLAAGVAFTFIRKLLSLNALAPDDPLVEVVLLSRNDPDTGLRVMRSIEHHQLGITRAVFLQGRYPHRFIPALNISLFLSANREDVDRAIAAGYPAGRVMPSRNPLVDERDELHIAFDFDGVLASDASEVIFQDQGLDAFLAHEREHAEVPAAPGVLADLVRRLAVVQQRERAHAQTAEGSYQPRVRVSIVTARNAPAHERVVHTLRDWGVTVNEAYFLGGIAKHHVLKVIQPDIFFDDQSSHLTDTSDIMPSVHVPVGRLNSPSTPAEGDDT</sequence>
<dbReference type="GO" id="GO:0009117">
    <property type="term" value="P:nucleotide metabolic process"/>
    <property type="evidence" value="ECO:0007669"/>
    <property type="project" value="InterPro"/>
</dbReference>
<accession>W1N915</accession>
<dbReference type="AlphaFoldDB" id="W1N915"/>
<dbReference type="GO" id="GO:0005737">
    <property type="term" value="C:cytoplasm"/>
    <property type="evidence" value="ECO:0007669"/>
    <property type="project" value="InterPro"/>
</dbReference>
<dbReference type="PATRIC" id="fig|1178482.3.peg.1373"/>